<dbReference type="AlphaFoldDB" id="A0A7C9N2J8"/>
<feature type="transmembrane region" description="Helical" evidence="1">
    <location>
        <begin position="56"/>
        <end position="77"/>
    </location>
</feature>
<comment type="caution">
    <text evidence="2">The sequence shown here is derived from an EMBL/GenBank/DDBJ whole genome shotgun (WGS) entry which is preliminary data.</text>
</comment>
<keyword evidence="3" id="KW-1185">Reference proteome</keyword>
<protein>
    <recommendedName>
        <fullName evidence="4">DUF2975 domain-containing protein</fullName>
    </recommendedName>
</protein>
<evidence type="ECO:0000256" key="1">
    <source>
        <dbReference type="SAM" id="Phobius"/>
    </source>
</evidence>
<dbReference type="Proteomes" id="UP000480350">
    <property type="component" value="Unassembled WGS sequence"/>
</dbReference>
<reference evidence="2 3" key="1">
    <citation type="submission" date="2019-12" db="EMBL/GenBank/DDBJ databases">
        <authorList>
            <person name="Lee S.D."/>
        </authorList>
    </citation>
    <scope>NUCLEOTIDE SEQUENCE [LARGE SCALE GENOMIC DNA]</scope>
    <source>
        <strain evidence="2 3">GH1-50</strain>
    </source>
</reference>
<feature type="transmembrane region" description="Helical" evidence="1">
    <location>
        <begin position="145"/>
        <end position="168"/>
    </location>
</feature>
<feature type="transmembrane region" description="Helical" evidence="1">
    <location>
        <begin position="103"/>
        <end position="125"/>
    </location>
</feature>
<reference evidence="2 3" key="2">
    <citation type="submission" date="2020-03" db="EMBL/GenBank/DDBJ databases">
        <title>Kangsaoukella pontilimi gen. nov., sp. nov., a new member of the family Rhodobacteraceae isolated from a tidal mudflat.</title>
        <authorList>
            <person name="Kim I.S."/>
        </authorList>
    </citation>
    <scope>NUCLEOTIDE SEQUENCE [LARGE SCALE GENOMIC DNA]</scope>
    <source>
        <strain evidence="2 3">GH1-50</strain>
    </source>
</reference>
<evidence type="ECO:0000313" key="3">
    <source>
        <dbReference type="Proteomes" id="UP000480350"/>
    </source>
</evidence>
<evidence type="ECO:0000313" key="2">
    <source>
        <dbReference type="EMBL" id="MXQ09418.1"/>
    </source>
</evidence>
<keyword evidence="1" id="KW-1133">Transmembrane helix</keyword>
<organism evidence="2 3">
    <name type="scientific">Kangsaoukella pontilimi</name>
    <dbReference type="NCBI Taxonomy" id="2691042"/>
    <lineage>
        <taxon>Bacteria</taxon>
        <taxon>Pseudomonadati</taxon>
        <taxon>Pseudomonadota</taxon>
        <taxon>Alphaproteobacteria</taxon>
        <taxon>Rhodobacterales</taxon>
        <taxon>Paracoccaceae</taxon>
        <taxon>Kangsaoukella</taxon>
    </lineage>
</organism>
<accession>A0A7C9N2J8</accession>
<name>A0A7C9N2J8_9RHOB</name>
<dbReference type="EMBL" id="WUPT01000003">
    <property type="protein sequence ID" value="MXQ09418.1"/>
    <property type="molecule type" value="Genomic_DNA"/>
</dbReference>
<evidence type="ECO:0008006" key="4">
    <source>
        <dbReference type="Google" id="ProtNLM"/>
    </source>
</evidence>
<proteinExistence type="predicted"/>
<keyword evidence="1" id="KW-0472">Membrane</keyword>
<keyword evidence="1" id="KW-0812">Transmembrane</keyword>
<sequence>MNFENRLPRVLYAASWAALILLPVSLIWTAAAGGLSRSALMRALPDVPVTDALSDNAVLLALAPAAIGVAAMCFVLWQMQALFRLFSEGQALTMPAALRIRRIGLGLLVAGLAGPVLRPLQILILTSANPPGERMLALGIGSSDVGLLLAAGLLTVIGWAMADAAWVAEENRGFV</sequence>
<dbReference type="RefSeq" id="WP_160765344.1">
    <property type="nucleotide sequence ID" value="NZ_WUPT01000003.1"/>
</dbReference>
<gene>
    <name evidence="2" type="ORF">GQ651_16345</name>
</gene>